<accession>A0ABZ3ETV8</accession>
<keyword evidence="6 7" id="KW-0472">Membrane</keyword>
<comment type="similarity">
    <text evidence="2">Belongs to the MgtC/SapB family.</text>
</comment>
<sequence>MITTLAEDHFYLSIVIRLIIAMIMGALIGFERASKKSTVGLRTFSIVCVASALTMVINEYLISLYGTGDAGRLAAQVISGIGFLGMGSIILTSRNQIRGLTTAATLWATAILGISVGAGMIIPSCITFVIMMFIITALSHISAHLEKYNRIMTIYLEVDKNVGLQHIIDIFAENGYEVAQLVKHKSSPEGDLTVQLDLDLKGKYLHSDIIYRLSQLESIHYIEEVKRL</sequence>
<keyword evidence="4 7" id="KW-0812">Transmembrane</keyword>
<dbReference type="RefSeq" id="WP_342757241.1">
    <property type="nucleotide sequence ID" value="NZ_CP146256.1"/>
</dbReference>
<keyword evidence="10" id="KW-1185">Reference proteome</keyword>
<feature type="transmembrane region" description="Helical" evidence="7">
    <location>
        <begin position="73"/>
        <end position="92"/>
    </location>
</feature>
<comment type="subcellular location">
    <subcellularLocation>
        <location evidence="1">Cell membrane</location>
        <topology evidence="1">Multi-pass membrane protein</topology>
    </subcellularLocation>
</comment>
<gene>
    <name evidence="9" type="ORF">V6984_19380</name>
</gene>
<organism evidence="9 10">
    <name type="scientific">Kineothrix sedimenti</name>
    <dbReference type="NCBI Taxonomy" id="3123317"/>
    <lineage>
        <taxon>Bacteria</taxon>
        <taxon>Bacillati</taxon>
        <taxon>Bacillota</taxon>
        <taxon>Clostridia</taxon>
        <taxon>Lachnospirales</taxon>
        <taxon>Lachnospiraceae</taxon>
        <taxon>Kineothrix</taxon>
    </lineage>
</organism>
<dbReference type="Proteomes" id="UP001451571">
    <property type="component" value="Chromosome"/>
</dbReference>
<keyword evidence="5 7" id="KW-1133">Transmembrane helix</keyword>
<protein>
    <submittedName>
        <fullName evidence="9">MgtC/SapB family protein</fullName>
    </submittedName>
</protein>
<evidence type="ECO:0000256" key="6">
    <source>
        <dbReference type="ARBA" id="ARBA00023136"/>
    </source>
</evidence>
<dbReference type="Pfam" id="PF02308">
    <property type="entry name" value="MgtC"/>
    <property type="match status" value="1"/>
</dbReference>
<feature type="transmembrane region" description="Helical" evidence="7">
    <location>
        <begin position="128"/>
        <end position="145"/>
    </location>
</feature>
<evidence type="ECO:0000256" key="7">
    <source>
        <dbReference type="SAM" id="Phobius"/>
    </source>
</evidence>
<dbReference type="PANTHER" id="PTHR33778:SF1">
    <property type="entry name" value="MAGNESIUM TRANSPORTER YHID-RELATED"/>
    <property type="match status" value="1"/>
</dbReference>
<dbReference type="PANTHER" id="PTHR33778">
    <property type="entry name" value="PROTEIN MGTC"/>
    <property type="match status" value="1"/>
</dbReference>
<dbReference type="InterPro" id="IPR003416">
    <property type="entry name" value="MgtC/SapB/SrpB/YhiD_fam"/>
</dbReference>
<feature type="transmembrane region" description="Helical" evidence="7">
    <location>
        <begin position="104"/>
        <end position="122"/>
    </location>
</feature>
<feature type="transmembrane region" description="Helical" evidence="7">
    <location>
        <begin position="39"/>
        <end position="61"/>
    </location>
</feature>
<dbReference type="PRINTS" id="PR01837">
    <property type="entry name" value="MGTCSAPBPROT"/>
</dbReference>
<feature type="transmembrane region" description="Helical" evidence="7">
    <location>
        <begin position="12"/>
        <end position="30"/>
    </location>
</feature>
<feature type="domain" description="MgtC/SapB/SrpB/YhiD N-terminal" evidence="8">
    <location>
        <begin position="18"/>
        <end position="142"/>
    </location>
</feature>
<keyword evidence="3" id="KW-1003">Cell membrane</keyword>
<reference evidence="9 10" key="1">
    <citation type="submission" date="2024-02" db="EMBL/GenBank/DDBJ databases">
        <title>Bacterial strain from lacustrine sediment.</title>
        <authorList>
            <person name="Petit C."/>
            <person name="Fadhlaoui K."/>
        </authorList>
    </citation>
    <scope>NUCLEOTIDE SEQUENCE [LARGE SCALE GENOMIC DNA]</scope>
    <source>
        <strain evidence="9 10">IPX-CK</strain>
    </source>
</reference>
<evidence type="ECO:0000256" key="3">
    <source>
        <dbReference type="ARBA" id="ARBA00022475"/>
    </source>
</evidence>
<evidence type="ECO:0000256" key="1">
    <source>
        <dbReference type="ARBA" id="ARBA00004651"/>
    </source>
</evidence>
<evidence type="ECO:0000313" key="9">
    <source>
        <dbReference type="EMBL" id="XAH73637.1"/>
    </source>
</evidence>
<evidence type="ECO:0000256" key="2">
    <source>
        <dbReference type="ARBA" id="ARBA00009298"/>
    </source>
</evidence>
<evidence type="ECO:0000256" key="4">
    <source>
        <dbReference type="ARBA" id="ARBA00022692"/>
    </source>
</evidence>
<dbReference type="EMBL" id="CP146256">
    <property type="protein sequence ID" value="XAH73637.1"/>
    <property type="molecule type" value="Genomic_DNA"/>
</dbReference>
<dbReference type="InterPro" id="IPR049177">
    <property type="entry name" value="MgtC_SapB_SrpB_YhiD_N"/>
</dbReference>
<evidence type="ECO:0000256" key="5">
    <source>
        <dbReference type="ARBA" id="ARBA00022989"/>
    </source>
</evidence>
<evidence type="ECO:0000259" key="8">
    <source>
        <dbReference type="Pfam" id="PF02308"/>
    </source>
</evidence>
<evidence type="ECO:0000313" key="10">
    <source>
        <dbReference type="Proteomes" id="UP001451571"/>
    </source>
</evidence>
<proteinExistence type="inferred from homology"/>
<name>A0ABZ3ETV8_9FIRM</name>